<protein>
    <submittedName>
        <fullName evidence="4">GNAT family N-acetyltransferase</fullName>
    </submittedName>
</protein>
<evidence type="ECO:0000313" key="4">
    <source>
        <dbReference type="EMBL" id="QSI77379.1"/>
    </source>
</evidence>
<evidence type="ECO:0000259" key="3">
    <source>
        <dbReference type="PROSITE" id="PS51186"/>
    </source>
</evidence>
<dbReference type="CDD" id="cd04301">
    <property type="entry name" value="NAT_SF"/>
    <property type="match status" value="1"/>
</dbReference>
<proteinExistence type="predicted"/>
<feature type="domain" description="N-acetyltransferase" evidence="3">
    <location>
        <begin position="3"/>
        <end position="164"/>
    </location>
</feature>
<evidence type="ECO:0000256" key="1">
    <source>
        <dbReference type="ARBA" id="ARBA00022679"/>
    </source>
</evidence>
<dbReference type="PROSITE" id="PS51186">
    <property type="entry name" value="GNAT"/>
    <property type="match status" value="1"/>
</dbReference>
<keyword evidence="1" id="KW-0808">Transferase</keyword>
<dbReference type="RefSeq" id="WP_172201518.1">
    <property type="nucleotide sequence ID" value="NZ_CP071060.1"/>
</dbReference>
<evidence type="ECO:0000313" key="5">
    <source>
        <dbReference type="Proteomes" id="UP000663570"/>
    </source>
</evidence>
<evidence type="ECO:0000256" key="2">
    <source>
        <dbReference type="ARBA" id="ARBA00023315"/>
    </source>
</evidence>
<dbReference type="EMBL" id="CP071060">
    <property type="protein sequence ID" value="QSI77379.1"/>
    <property type="molecule type" value="Genomic_DNA"/>
</dbReference>
<dbReference type="Pfam" id="PF00583">
    <property type="entry name" value="Acetyltransf_1"/>
    <property type="match status" value="1"/>
</dbReference>
<keyword evidence="2" id="KW-0012">Acyltransferase</keyword>
<name>A0ABX7M6J0_9RHOO</name>
<accession>A0ABX7M6J0</accession>
<gene>
    <name evidence="4" type="ORF">JY500_01610</name>
</gene>
<dbReference type="PANTHER" id="PTHR43072:SF23">
    <property type="entry name" value="UPF0039 PROTEIN C11D3.02C"/>
    <property type="match status" value="1"/>
</dbReference>
<keyword evidence="5" id="KW-1185">Reference proteome</keyword>
<organism evidence="4 5">
    <name type="scientific">Niveibacterium microcysteis</name>
    <dbReference type="NCBI Taxonomy" id="2811415"/>
    <lineage>
        <taxon>Bacteria</taxon>
        <taxon>Pseudomonadati</taxon>
        <taxon>Pseudomonadota</taxon>
        <taxon>Betaproteobacteria</taxon>
        <taxon>Rhodocyclales</taxon>
        <taxon>Rhodocyclaceae</taxon>
        <taxon>Niveibacterium</taxon>
    </lineage>
</organism>
<dbReference type="Gene3D" id="3.40.630.30">
    <property type="match status" value="1"/>
</dbReference>
<sequence>MSVAIENIRADDILPFRAAVDSVAREGRFLASYEAPSLDAVGRFVNANIEHGYPHVVALADGALVGWCDITPEGRPLKRHVGLLGIGVVAGWRRRGIGNALINAALARAAQAGFLRIELSVRADNAAAIALYRKHGFVQEGLKRFAVRVPDGFEDVVIMARLSPALG</sequence>
<reference evidence="4 5" key="1">
    <citation type="submission" date="2021-02" db="EMBL/GenBank/DDBJ databases">
        <title>Niveibacterium changnyeongensis HC41.</title>
        <authorList>
            <person name="Kang M."/>
        </authorList>
    </citation>
    <scope>NUCLEOTIDE SEQUENCE [LARGE SCALE GENOMIC DNA]</scope>
    <source>
        <strain evidence="4 5">HC41</strain>
    </source>
</reference>
<dbReference type="InterPro" id="IPR016181">
    <property type="entry name" value="Acyl_CoA_acyltransferase"/>
</dbReference>
<dbReference type="Proteomes" id="UP000663570">
    <property type="component" value="Chromosome"/>
</dbReference>
<dbReference type="InterPro" id="IPR000182">
    <property type="entry name" value="GNAT_dom"/>
</dbReference>
<dbReference type="PANTHER" id="PTHR43072">
    <property type="entry name" value="N-ACETYLTRANSFERASE"/>
    <property type="match status" value="1"/>
</dbReference>
<dbReference type="SUPFAM" id="SSF55729">
    <property type="entry name" value="Acyl-CoA N-acyltransferases (Nat)"/>
    <property type="match status" value="1"/>
</dbReference>